<dbReference type="Proteomes" id="UP000447434">
    <property type="component" value="Chromosome 24"/>
</dbReference>
<accession>A0A6A4NGJ8</accession>
<dbReference type="InterPro" id="IPR040610">
    <property type="entry name" value="SNRNP25_ubiquitin"/>
</dbReference>
<organism evidence="2 3">
    <name type="scientific">Lupinus albus</name>
    <name type="common">White lupine</name>
    <name type="synonym">Lupinus termis</name>
    <dbReference type="NCBI Taxonomy" id="3870"/>
    <lineage>
        <taxon>Eukaryota</taxon>
        <taxon>Viridiplantae</taxon>
        <taxon>Streptophyta</taxon>
        <taxon>Embryophyta</taxon>
        <taxon>Tracheophyta</taxon>
        <taxon>Spermatophyta</taxon>
        <taxon>Magnoliopsida</taxon>
        <taxon>eudicotyledons</taxon>
        <taxon>Gunneridae</taxon>
        <taxon>Pentapetalae</taxon>
        <taxon>rosids</taxon>
        <taxon>fabids</taxon>
        <taxon>Fabales</taxon>
        <taxon>Fabaceae</taxon>
        <taxon>Papilionoideae</taxon>
        <taxon>50 kb inversion clade</taxon>
        <taxon>genistoids sensu lato</taxon>
        <taxon>core genistoids</taxon>
        <taxon>Genisteae</taxon>
        <taxon>Lupinus</taxon>
    </lineage>
</organism>
<dbReference type="PANTHER" id="PTHR14942:SF20">
    <property type="entry name" value="SNRNP25 UBIQUITIN-LIKE DOMAIN-CONTAINING PROTEIN"/>
    <property type="match status" value="1"/>
</dbReference>
<proteinExistence type="predicted"/>
<gene>
    <name evidence="2" type="ORF">Lalb_Chr24g0402121</name>
</gene>
<reference evidence="3" key="1">
    <citation type="journal article" date="2020" name="Nat. Commun.">
        <title>Genome sequence of the cluster root forming white lupin.</title>
        <authorList>
            <person name="Hufnagel B."/>
            <person name="Marques A."/>
            <person name="Soriano A."/>
            <person name="Marques L."/>
            <person name="Divol F."/>
            <person name="Doumas P."/>
            <person name="Sallet E."/>
            <person name="Mancinotti D."/>
            <person name="Carrere S."/>
            <person name="Marande W."/>
            <person name="Arribat S."/>
            <person name="Keller J."/>
            <person name="Huneau C."/>
            <person name="Blein T."/>
            <person name="Aime D."/>
            <person name="Laguerre M."/>
            <person name="Taylor J."/>
            <person name="Schubert V."/>
            <person name="Nelson M."/>
            <person name="Geu-Flores F."/>
            <person name="Crespi M."/>
            <person name="Gallardo-Guerrero K."/>
            <person name="Delaux P.-M."/>
            <person name="Salse J."/>
            <person name="Berges H."/>
            <person name="Guyot R."/>
            <person name="Gouzy J."/>
            <person name="Peret B."/>
        </authorList>
    </citation>
    <scope>NUCLEOTIDE SEQUENCE [LARGE SCALE GENOMIC DNA]</scope>
    <source>
        <strain evidence="3">cv. Amiga</strain>
    </source>
</reference>
<dbReference type="GO" id="GO:0000398">
    <property type="term" value="P:mRNA splicing, via spliceosome"/>
    <property type="evidence" value="ECO:0007669"/>
    <property type="project" value="InterPro"/>
</dbReference>
<dbReference type="SUPFAM" id="SSF54236">
    <property type="entry name" value="Ubiquitin-like"/>
    <property type="match status" value="1"/>
</dbReference>
<evidence type="ECO:0000259" key="1">
    <source>
        <dbReference type="Pfam" id="PF18036"/>
    </source>
</evidence>
<dbReference type="Pfam" id="PF18036">
    <property type="entry name" value="Ubiquitin_4"/>
    <property type="match status" value="1"/>
</dbReference>
<evidence type="ECO:0000313" key="2">
    <source>
        <dbReference type="EMBL" id="KAE9586449.1"/>
    </source>
</evidence>
<dbReference type="Gene3D" id="3.10.20.90">
    <property type="entry name" value="Phosphatidylinositol 3-kinase Catalytic Subunit, Chain A, domain 1"/>
    <property type="match status" value="1"/>
</dbReference>
<keyword evidence="3" id="KW-1185">Reference proteome</keyword>
<name>A0A6A4NGJ8_LUPAL</name>
<evidence type="ECO:0000313" key="3">
    <source>
        <dbReference type="Proteomes" id="UP000447434"/>
    </source>
</evidence>
<feature type="domain" description="SNRNP25 ubiquitin-like" evidence="1">
    <location>
        <begin position="70"/>
        <end position="153"/>
    </location>
</feature>
<dbReference type="InterPro" id="IPR039690">
    <property type="entry name" value="SNRNP25"/>
</dbReference>
<dbReference type="PANTHER" id="PTHR14942">
    <property type="entry name" value="U11/U12 SMALL NUCLEAR RIBONUCLEOPROTEIN 25 KDA PROTEIN"/>
    <property type="match status" value="1"/>
</dbReference>
<dbReference type="AlphaFoldDB" id="A0A6A4NGJ8"/>
<dbReference type="CDD" id="cd17058">
    <property type="entry name" value="Ubl_SNRNP25"/>
    <property type="match status" value="1"/>
</dbReference>
<comment type="caution">
    <text evidence="2">The sequence shown here is derived from an EMBL/GenBank/DDBJ whole genome shotgun (WGS) entry which is preliminary data.</text>
</comment>
<dbReference type="InterPro" id="IPR029071">
    <property type="entry name" value="Ubiquitin-like_domsf"/>
</dbReference>
<protein>
    <recommendedName>
        <fullName evidence="1">SNRNP25 ubiquitin-like domain-containing protein</fullName>
    </recommendedName>
</protein>
<sequence>MCVVLVQESVIPNTIIINLTSLSSSRILLLLLLLLIIMMNAIFSSSSSSSSSYSYTKTTSLYHKLRPHPLTLSILKLDGSSFVIQVPKTSTISQLKDSVEAVFTHNAPPNISWPHVWAQFCLCYDGQKLVNEEDYLRNYGIKDGDQLCFIRHVSNSYNVRRKRLKKRVVILKQRRRSSSQVNSYQSKEHSDDADEVCSDDIATESRKIQLYNEDEHRVGKKKLTHFVGVLFSSTRLALVKRTRIESKLFCPSMIAKCLLGSFGKIKKIVCFGRRPHYFRKHILRQ</sequence>
<dbReference type="EMBL" id="WOCE01000024">
    <property type="protein sequence ID" value="KAE9586449.1"/>
    <property type="molecule type" value="Genomic_DNA"/>
</dbReference>
<dbReference type="OrthoDB" id="72819at2759"/>